<gene>
    <name evidence="3" type="ORF">ABUL08_09300</name>
    <name evidence="2" type="ORF">VK199_09255</name>
</gene>
<dbReference type="Gene3D" id="3.10.450.50">
    <property type="match status" value="1"/>
</dbReference>
<sequence>MTDTVVHPELHARTVRDYFGLIDTGDLLASVALFAPDALYHRPGHPPMVGRERIAHFYCELRPIRSGVHTLDAVIADGDGVAAHGGFRGVALDGSPIDLRFADFFEFDASGAISRRETYFSAPLV</sequence>
<dbReference type="EMBL" id="CP159342">
    <property type="protein sequence ID" value="XCH76266.1"/>
    <property type="molecule type" value="Genomic_DNA"/>
</dbReference>
<evidence type="ECO:0000259" key="1">
    <source>
        <dbReference type="Pfam" id="PF12680"/>
    </source>
</evidence>
<proteinExistence type="predicted"/>
<dbReference type="SUPFAM" id="SSF54427">
    <property type="entry name" value="NTF2-like"/>
    <property type="match status" value="1"/>
</dbReference>
<evidence type="ECO:0000313" key="3">
    <source>
        <dbReference type="EMBL" id="XCH76266.1"/>
    </source>
</evidence>
<dbReference type="EMBL" id="CP157762">
    <property type="protein sequence ID" value="XBP95563.1"/>
    <property type="molecule type" value="Genomic_DNA"/>
</dbReference>
<dbReference type="Pfam" id="PF12680">
    <property type="entry name" value="SnoaL_2"/>
    <property type="match status" value="1"/>
</dbReference>
<name>A0AAU8HIE5_9ACTN</name>
<organism evidence="3">
    <name type="scientific">Micromonospora sp. CCTCC AA 2012012</name>
    <dbReference type="NCBI Taxonomy" id="3111921"/>
    <lineage>
        <taxon>Bacteria</taxon>
        <taxon>Bacillati</taxon>
        <taxon>Actinomycetota</taxon>
        <taxon>Actinomycetes</taxon>
        <taxon>Micromonosporales</taxon>
        <taxon>Micromonosporaceae</taxon>
        <taxon>Micromonospora</taxon>
    </lineage>
</organism>
<accession>A0AAU8HIE5</accession>
<protein>
    <submittedName>
        <fullName evidence="3">Nuclear transport factor 2 family protein</fullName>
    </submittedName>
</protein>
<dbReference type="AlphaFoldDB" id="A0AAU8HIE5"/>
<evidence type="ECO:0000313" key="2">
    <source>
        <dbReference type="EMBL" id="XBP95563.1"/>
    </source>
</evidence>
<dbReference type="RefSeq" id="WP_350936494.1">
    <property type="nucleotide sequence ID" value="NZ_CP157762.1"/>
</dbReference>
<reference evidence="3" key="2">
    <citation type="submission" date="2024-06" db="EMBL/GenBank/DDBJ databases">
        <title>Micromonospora mangrovi CCTCC AA 2012012 genome sequences.</title>
        <authorList>
            <person name="Gao J."/>
        </authorList>
    </citation>
    <scope>NUCLEOTIDE SEQUENCE</scope>
    <source>
        <strain evidence="3">CCTCC AA 2012012</strain>
    </source>
</reference>
<reference evidence="2" key="1">
    <citation type="submission" date="2024-01" db="EMBL/GenBank/DDBJ databases">
        <title>The genome sequence of Micromonospora mangrovi CCTCC AA 2012012.</title>
        <authorList>
            <person name="Gao J."/>
        </authorList>
    </citation>
    <scope>NUCLEOTIDE SEQUENCE</scope>
    <source>
        <strain evidence="2">CCTCC AA 2012012</strain>
    </source>
</reference>
<dbReference type="InterPro" id="IPR032710">
    <property type="entry name" value="NTF2-like_dom_sf"/>
</dbReference>
<dbReference type="InterPro" id="IPR037401">
    <property type="entry name" value="SnoaL-like"/>
</dbReference>
<feature type="domain" description="SnoaL-like" evidence="1">
    <location>
        <begin position="15"/>
        <end position="115"/>
    </location>
</feature>